<evidence type="ECO:0000313" key="1">
    <source>
        <dbReference type="EMBL" id="KAH8006807.1"/>
    </source>
</evidence>
<keyword evidence="2" id="KW-1185">Reference proteome</keyword>
<protein>
    <submittedName>
        <fullName evidence="1">Uncharacterized protein</fullName>
    </submittedName>
</protein>
<organism evidence="1 2">
    <name type="scientific">Sphaerodactylus townsendi</name>
    <dbReference type="NCBI Taxonomy" id="933632"/>
    <lineage>
        <taxon>Eukaryota</taxon>
        <taxon>Metazoa</taxon>
        <taxon>Chordata</taxon>
        <taxon>Craniata</taxon>
        <taxon>Vertebrata</taxon>
        <taxon>Euteleostomi</taxon>
        <taxon>Lepidosauria</taxon>
        <taxon>Squamata</taxon>
        <taxon>Bifurcata</taxon>
        <taxon>Gekkota</taxon>
        <taxon>Sphaerodactylidae</taxon>
        <taxon>Sphaerodactylus</taxon>
    </lineage>
</organism>
<accession>A0ACB8FND8</accession>
<proteinExistence type="predicted"/>
<gene>
    <name evidence="1" type="ORF">K3G42_013582</name>
</gene>
<reference evidence="1" key="1">
    <citation type="submission" date="2021-08" db="EMBL/GenBank/DDBJ databases">
        <title>The first chromosome-level gecko genome reveals the dynamic sex chromosomes of Neotropical dwarf geckos (Sphaerodactylidae: Sphaerodactylus).</title>
        <authorList>
            <person name="Pinto B.J."/>
            <person name="Keating S.E."/>
            <person name="Gamble T."/>
        </authorList>
    </citation>
    <scope>NUCLEOTIDE SEQUENCE</scope>
    <source>
        <strain evidence="1">TG3544</strain>
    </source>
</reference>
<evidence type="ECO:0000313" key="2">
    <source>
        <dbReference type="Proteomes" id="UP000827872"/>
    </source>
</evidence>
<sequence>MAAAAAARVLLEATGKECARRAAPASGLCSSGGLKTGGYCTLAPQQPSTPPPDMKSYLWTRYNDAKKVTKVFVKGT</sequence>
<dbReference type="Proteomes" id="UP000827872">
    <property type="component" value="Linkage Group LG06"/>
</dbReference>
<comment type="caution">
    <text evidence="1">The sequence shown here is derived from an EMBL/GenBank/DDBJ whole genome shotgun (WGS) entry which is preliminary data.</text>
</comment>
<dbReference type="EMBL" id="CM037619">
    <property type="protein sequence ID" value="KAH8006807.1"/>
    <property type="molecule type" value="Genomic_DNA"/>
</dbReference>
<name>A0ACB8FND8_9SAUR</name>